<keyword evidence="5 6" id="KW-0472">Membrane</keyword>
<name>A0ABV6PJG5_9SPHN</name>
<protein>
    <submittedName>
        <fullName evidence="8">Spinster family MFS transporter</fullName>
    </submittedName>
</protein>
<dbReference type="PROSITE" id="PS50850">
    <property type="entry name" value="MFS"/>
    <property type="match status" value="1"/>
</dbReference>
<dbReference type="InterPro" id="IPR044770">
    <property type="entry name" value="MFS_spinster-like"/>
</dbReference>
<dbReference type="Gene3D" id="1.20.1250.20">
    <property type="entry name" value="MFS general substrate transporter like domains"/>
    <property type="match status" value="2"/>
</dbReference>
<feature type="transmembrane region" description="Helical" evidence="6">
    <location>
        <begin position="387"/>
        <end position="405"/>
    </location>
</feature>
<feature type="domain" description="Major facilitator superfamily (MFS) profile" evidence="7">
    <location>
        <begin position="21"/>
        <end position="515"/>
    </location>
</feature>
<keyword evidence="3 6" id="KW-0812">Transmembrane</keyword>
<dbReference type="CDD" id="cd17328">
    <property type="entry name" value="MFS_spinster_like"/>
    <property type="match status" value="1"/>
</dbReference>
<dbReference type="PANTHER" id="PTHR23505:SF79">
    <property type="entry name" value="PROTEIN SPINSTER"/>
    <property type="match status" value="1"/>
</dbReference>
<dbReference type="SUPFAM" id="SSF103473">
    <property type="entry name" value="MFS general substrate transporter"/>
    <property type="match status" value="2"/>
</dbReference>
<feature type="transmembrane region" description="Helical" evidence="6">
    <location>
        <begin position="353"/>
        <end position="375"/>
    </location>
</feature>
<comment type="caution">
    <text evidence="8">The sequence shown here is derived from an EMBL/GenBank/DDBJ whole genome shotgun (WGS) entry which is preliminary data.</text>
</comment>
<feature type="transmembrane region" description="Helical" evidence="6">
    <location>
        <begin position="186"/>
        <end position="206"/>
    </location>
</feature>
<evidence type="ECO:0000256" key="6">
    <source>
        <dbReference type="SAM" id="Phobius"/>
    </source>
</evidence>
<dbReference type="EMBL" id="JBHLTL010000006">
    <property type="protein sequence ID" value="MFC0589983.1"/>
    <property type="molecule type" value="Genomic_DNA"/>
</dbReference>
<gene>
    <name evidence="8" type="ORF">ACFFF7_11205</name>
</gene>
<evidence type="ECO:0000256" key="1">
    <source>
        <dbReference type="ARBA" id="ARBA00004141"/>
    </source>
</evidence>
<feature type="transmembrane region" description="Helical" evidence="6">
    <location>
        <begin position="486"/>
        <end position="508"/>
    </location>
</feature>
<keyword evidence="2" id="KW-0813">Transport</keyword>
<accession>A0ABV6PJG5</accession>
<dbReference type="Proteomes" id="UP001589943">
    <property type="component" value="Unassembled WGS sequence"/>
</dbReference>
<keyword evidence="4 6" id="KW-1133">Transmembrane helix</keyword>
<evidence type="ECO:0000256" key="5">
    <source>
        <dbReference type="ARBA" id="ARBA00023136"/>
    </source>
</evidence>
<feature type="transmembrane region" description="Helical" evidence="6">
    <location>
        <begin position="253"/>
        <end position="273"/>
    </location>
</feature>
<feature type="transmembrane region" description="Helical" evidence="6">
    <location>
        <begin position="55"/>
        <end position="76"/>
    </location>
</feature>
<dbReference type="InterPro" id="IPR020846">
    <property type="entry name" value="MFS_dom"/>
</dbReference>
<evidence type="ECO:0000256" key="3">
    <source>
        <dbReference type="ARBA" id="ARBA00022692"/>
    </source>
</evidence>
<feature type="transmembrane region" description="Helical" evidence="6">
    <location>
        <begin position="445"/>
        <end position="466"/>
    </location>
</feature>
<keyword evidence="9" id="KW-1185">Reference proteome</keyword>
<sequence>MSDEKDAVSAQGTATRYSWYVLGVLVLVYIINFIDRQILSILAEDIKAHFGLNDSDLGFLFGAAFAVFYALFGIPLGRLADNWNRKKLLSVGLALWSAMTALSGLARSHLTLSLARMGVGVGEATASPTAYSLISDYFPKRQRATALAIYSSGLYLGGGVSLLIGARIGQAWNHTYPAGGPFGLVGWQAAFLIVGLPGLIMAAWVATLREPIRGAMDGTVSPVAPTPFRSFLTDLSSIVPPFTLFGAWQRGPAALAINLAVAGAAALVAWLMIALTHNLPQWSAIAFGYYAVFSWACTLKARDPATFRLIWGTPAFICTTLGYSLVSLVAWALGAWSAPYAERVLQLPKQELAFWLGANGAIAGFLGVIIGGWVADRLRVRNPAGRVLVIIFGVIAPIVPIWIGYSTENGTLFYAMNFVAGMCGAAALGAAAATTQDLVMPRMRGTATAAFFLGTTLVGLSFGPYMVGQISDLAGEVVNGKPMGDLRTGILSLIGVAPVALALLIYAYRSVPEAERTLVERSGEV</sequence>
<evidence type="ECO:0000313" key="8">
    <source>
        <dbReference type="EMBL" id="MFC0589983.1"/>
    </source>
</evidence>
<comment type="subcellular location">
    <subcellularLocation>
        <location evidence="1">Membrane</location>
        <topology evidence="1">Multi-pass membrane protein</topology>
    </subcellularLocation>
</comment>
<evidence type="ECO:0000256" key="2">
    <source>
        <dbReference type="ARBA" id="ARBA00022448"/>
    </source>
</evidence>
<dbReference type="RefSeq" id="WP_379481438.1">
    <property type="nucleotide sequence ID" value="NZ_JBHLTL010000006.1"/>
</dbReference>
<proteinExistence type="predicted"/>
<feature type="transmembrane region" description="Helical" evidence="6">
    <location>
        <begin position="279"/>
        <end position="297"/>
    </location>
</feature>
<reference evidence="8 9" key="1">
    <citation type="submission" date="2024-09" db="EMBL/GenBank/DDBJ databases">
        <authorList>
            <person name="Sun Q."/>
            <person name="Mori K."/>
        </authorList>
    </citation>
    <scope>NUCLEOTIDE SEQUENCE [LARGE SCALE GENOMIC DNA]</scope>
    <source>
        <strain evidence="8 9">NCAIM B.02537</strain>
    </source>
</reference>
<dbReference type="InterPro" id="IPR011701">
    <property type="entry name" value="MFS"/>
</dbReference>
<organism evidence="8 9">
    <name type="scientific">Novosphingobium aquiterrae</name>
    <dbReference type="NCBI Taxonomy" id="624388"/>
    <lineage>
        <taxon>Bacteria</taxon>
        <taxon>Pseudomonadati</taxon>
        <taxon>Pseudomonadota</taxon>
        <taxon>Alphaproteobacteria</taxon>
        <taxon>Sphingomonadales</taxon>
        <taxon>Sphingomonadaceae</taxon>
        <taxon>Novosphingobium</taxon>
    </lineage>
</organism>
<evidence type="ECO:0000259" key="7">
    <source>
        <dbReference type="PROSITE" id="PS50850"/>
    </source>
</evidence>
<evidence type="ECO:0000313" key="9">
    <source>
        <dbReference type="Proteomes" id="UP001589943"/>
    </source>
</evidence>
<dbReference type="Pfam" id="PF07690">
    <property type="entry name" value="MFS_1"/>
    <property type="match status" value="1"/>
</dbReference>
<feature type="transmembrane region" description="Helical" evidence="6">
    <location>
        <begin position="17"/>
        <end position="34"/>
    </location>
</feature>
<dbReference type="InterPro" id="IPR036259">
    <property type="entry name" value="MFS_trans_sf"/>
</dbReference>
<feature type="transmembrane region" description="Helical" evidence="6">
    <location>
        <begin position="147"/>
        <end position="166"/>
    </location>
</feature>
<feature type="transmembrane region" description="Helical" evidence="6">
    <location>
        <begin position="411"/>
        <end position="433"/>
    </location>
</feature>
<evidence type="ECO:0000256" key="4">
    <source>
        <dbReference type="ARBA" id="ARBA00022989"/>
    </source>
</evidence>
<feature type="transmembrane region" description="Helical" evidence="6">
    <location>
        <begin position="309"/>
        <end position="333"/>
    </location>
</feature>
<dbReference type="PANTHER" id="PTHR23505">
    <property type="entry name" value="SPINSTER"/>
    <property type="match status" value="1"/>
</dbReference>